<accession>A0ACA9K031</accession>
<gene>
    <name evidence="1" type="ORF">ACOLOM_LOCUS421</name>
</gene>
<comment type="caution">
    <text evidence="1">The sequence shown here is derived from an EMBL/GenBank/DDBJ whole genome shotgun (WGS) entry which is preliminary data.</text>
</comment>
<evidence type="ECO:0000313" key="2">
    <source>
        <dbReference type="Proteomes" id="UP000789525"/>
    </source>
</evidence>
<sequence length="47" mass="5197">PLGEILVFVWDEVCSFVEGLSSSVVLYEDEFDVDEVGLLEEVVCCQG</sequence>
<keyword evidence="2" id="KW-1185">Reference proteome</keyword>
<proteinExistence type="predicted"/>
<organism evidence="1 2">
    <name type="scientific">Acaulospora colombiana</name>
    <dbReference type="NCBI Taxonomy" id="27376"/>
    <lineage>
        <taxon>Eukaryota</taxon>
        <taxon>Fungi</taxon>
        <taxon>Fungi incertae sedis</taxon>
        <taxon>Mucoromycota</taxon>
        <taxon>Glomeromycotina</taxon>
        <taxon>Glomeromycetes</taxon>
        <taxon>Diversisporales</taxon>
        <taxon>Acaulosporaceae</taxon>
        <taxon>Acaulospora</taxon>
    </lineage>
</organism>
<dbReference type="Proteomes" id="UP000789525">
    <property type="component" value="Unassembled WGS sequence"/>
</dbReference>
<reference evidence="1" key="1">
    <citation type="submission" date="2021-06" db="EMBL/GenBank/DDBJ databases">
        <authorList>
            <person name="Kallberg Y."/>
            <person name="Tangrot J."/>
            <person name="Rosling A."/>
        </authorList>
    </citation>
    <scope>NUCLEOTIDE SEQUENCE</scope>
    <source>
        <strain evidence="1">CL356</strain>
    </source>
</reference>
<name>A0ACA9K031_9GLOM</name>
<dbReference type="EMBL" id="CAJVPT010000419">
    <property type="protein sequence ID" value="CAG8444364.1"/>
    <property type="molecule type" value="Genomic_DNA"/>
</dbReference>
<protein>
    <submittedName>
        <fullName evidence="1">11649_t:CDS:1</fullName>
    </submittedName>
</protein>
<feature type="non-terminal residue" evidence="1">
    <location>
        <position position="1"/>
    </location>
</feature>
<evidence type="ECO:0000313" key="1">
    <source>
        <dbReference type="EMBL" id="CAG8444364.1"/>
    </source>
</evidence>